<protein>
    <submittedName>
        <fullName evidence="3">Putative Transport-associated protein</fullName>
    </submittedName>
</protein>
<dbReference type="PANTHER" id="PTHR34606">
    <property type="entry name" value="BON DOMAIN-CONTAINING PROTEIN"/>
    <property type="match status" value="1"/>
</dbReference>
<name>A0A212IY22_9DELT</name>
<accession>A0A212IY22</accession>
<feature type="chain" id="PRO_5012916794" evidence="1">
    <location>
        <begin position="27"/>
        <end position="104"/>
    </location>
</feature>
<dbReference type="EMBL" id="FLUQ01000001">
    <property type="protein sequence ID" value="SBV92092.1"/>
    <property type="molecule type" value="Genomic_DNA"/>
</dbReference>
<dbReference type="Pfam" id="PF04972">
    <property type="entry name" value="BON"/>
    <property type="match status" value="1"/>
</dbReference>
<reference evidence="3" key="1">
    <citation type="submission" date="2016-04" db="EMBL/GenBank/DDBJ databases">
        <authorList>
            <person name="Evans L.H."/>
            <person name="Alamgir A."/>
            <person name="Owens N."/>
            <person name="Weber N.D."/>
            <person name="Virtaneva K."/>
            <person name="Barbian K."/>
            <person name="Babar A."/>
            <person name="Rosenke K."/>
        </authorList>
    </citation>
    <scope>NUCLEOTIDE SEQUENCE</scope>
    <source>
        <strain evidence="3">86</strain>
    </source>
</reference>
<keyword evidence="1" id="KW-0732">Signal</keyword>
<sequence length="104" mass="10866">MRHISLFARAALVAMILVAAPSFAGAASSSDAALANAVSDKLMEGKNDFDATSIIVTSEDGVIHLRGSVQKRGEIQRMEEVAKRVPGVKSVESQIDVAQDAGGK</sequence>
<feature type="signal peptide" evidence="1">
    <location>
        <begin position="1"/>
        <end position="26"/>
    </location>
</feature>
<evidence type="ECO:0000313" key="3">
    <source>
        <dbReference type="EMBL" id="SBV92092.1"/>
    </source>
</evidence>
<gene>
    <name evidence="3" type="ORF">KL86DPRO_10302</name>
</gene>
<dbReference type="AlphaFoldDB" id="A0A212IY22"/>
<dbReference type="PANTHER" id="PTHR34606:SF15">
    <property type="entry name" value="BON DOMAIN-CONTAINING PROTEIN"/>
    <property type="match status" value="1"/>
</dbReference>
<feature type="domain" description="BON" evidence="2">
    <location>
        <begin position="30"/>
        <end position="99"/>
    </location>
</feature>
<dbReference type="InterPro" id="IPR051686">
    <property type="entry name" value="Lipoprotein_DolP"/>
</dbReference>
<proteinExistence type="predicted"/>
<dbReference type="PROSITE" id="PS50914">
    <property type="entry name" value="BON"/>
    <property type="match status" value="1"/>
</dbReference>
<evidence type="ECO:0000259" key="2">
    <source>
        <dbReference type="PROSITE" id="PS50914"/>
    </source>
</evidence>
<evidence type="ECO:0000256" key="1">
    <source>
        <dbReference type="SAM" id="SignalP"/>
    </source>
</evidence>
<dbReference type="Gene3D" id="3.30.1340.30">
    <property type="match status" value="1"/>
</dbReference>
<dbReference type="InterPro" id="IPR007055">
    <property type="entry name" value="BON_dom"/>
</dbReference>
<organism evidence="3">
    <name type="scientific">uncultured delta proteobacterium</name>
    <dbReference type="NCBI Taxonomy" id="34034"/>
    <lineage>
        <taxon>Bacteria</taxon>
        <taxon>Deltaproteobacteria</taxon>
        <taxon>environmental samples</taxon>
    </lineage>
</organism>